<accession>A0A067LS20</accession>
<gene>
    <name evidence="1" type="ORF">BOTBODRAFT_182220</name>
</gene>
<proteinExistence type="predicted"/>
<dbReference type="AlphaFoldDB" id="A0A067LS20"/>
<organism evidence="1 2">
    <name type="scientific">Botryobasidium botryosum (strain FD-172 SS1)</name>
    <dbReference type="NCBI Taxonomy" id="930990"/>
    <lineage>
        <taxon>Eukaryota</taxon>
        <taxon>Fungi</taxon>
        <taxon>Dikarya</taxon>
        <taxon>Basidiomycota</taxon>
        <taxon>Agaricomycotina</taxon>
        <taxon>Agaricomycetes</taxon>
        <taxon>Cantharellales</taxon>
        <taxon>Botryobasidiaceae</taxon>
        <taxon>Botryobasidium</taxon>
    </lineage>
</organism>
<name>A0A067LS20_BOTB1</name>
<sequence length="61" mass="6700">MIVKRKGNNGMDSEGLIRDRDEWKATIGSTPRVRTLGILCSCSDPVRTPSDLHNSDSTPIT</sequence>
<dbReference type="Proteomes" id="UP000027195">
    <property type="component" value="Unassembled WGS sequence"/>
</dbReference>
<evidence type="ECO:0000313" key="1">
    <source>
        <dbReference type="EMBL" id="KDQ05794.1"/>
    </source>
</evidence>
<evidence type="ECO:0000313" key="2">
    <source>
        <dbReference type="Proteomes" id="UP000027195"/>
    </source>
</evidence>
<reference evidence="2" key="1">
    <citation type="journal article" date="2014" name="Proc. Natl. Acad. Sci. U.S.A.">
        <title>Extensive sampling of basidiomycete genomes demonstrates inadequacy of the white-rot/brown-rot paradigm for wood decay fungi.</title>
        <authorList>
            <person name="Riley R."/>
            <person name="Salamov A.A."/>
            <person name="Brown D.W."/>
            <person name="Nagy L.G."/>
            <person name="Floudas D."/>
            <person name="Held B.W."/>
            <person name="Levasseur A."/>
            <person name="Lombard V."/>
            <person name="Morin E."/>
            <person name="Otillar R."/>
            <person name="Lindquist E.A."/>
            <person name="Sun H."/>
            <person name="LaButti K.M."/>
            <person name="Schmutz J."/>
            <person name="Jabbour D."/>
            <person name="Luo H."/>
            <person name="Baker S.E."/>
            <person name="Pisabarro A.G."/>
            <person name="Walton J.D."/>
            <person name="Blanchette R.A."/>
            <person name="Henrissat B."/>
            <person name="Martin F."/>
            <person name="Cullen D."/>
            <person name="Hibbett D.S."/>
            <person name="Grigoriev I.V."/>
        </authorList>
    </citation>
    <scope>NUCLEOTIDE SEQUENCE [LARGE SCALE GENOMIC DNA]</scope>
    <source>
        <strain evidence="2">FD-172 SS1</strain>
    </source>
</reference>
<dbReference type="EMBL" id="KL198186">
    <property type="protein sequence ID" value="KDQ05794.1"/>
    <property type="molecule type" value="Genomic_DNA"/>
</dbReference>
<dbReference type="HOGENOM" id="CLU_2922315_0_0_1"/>
<dbReference type="InParanoid" id="A0A067LS20"/>
<protein>
    <submittedName>
        <fullName evidence="1">Uncharacterized protein</fullName>
    </submittedName>
</protein>
<keyword evidence="2" id="KW-1185">Reference proteome</keyword>